<dbReference type="SUPFAM" id="SSF51126">
    <property type="entry name" value="Pectin lyase-like"/>
    <property type="match status" value="1"/>
</dbReference>
<dbReference type="PANTHER" id="PTHR31321">
    <property type="entry name" value="ACYL-COA THIOESTER HYDROLASE YBHC-RELATED"/>
    <property type="match status" value="1"/>
</dbReference>
<name>A0A9D1GS25_9MOLU</name>
<dbReference type="GO" id="GO:0045490">
    <property type="term" value="P:pectin catabolic process"/>
    <property type="evidence" value="ECO:0007669"/>
    <property type="project" value="UniProtKB-UniRule"/>
</dbReference>
<accession>A0A9D1GS25</accession>
<evidence type="ECO:0000313" key="7">
    <source>
        <dbReference type="EMBL" id="HIT50535.1"/>
    </source>
</evidence>
<dbReference type="Gene3D" id="2.160.20.10">
    <property type="entry name" value="Single-stranded right-handed beta-helix, Pectin lyase-like"/>
    <property type="match status" value="1"/>
</dbReference>
<dbReference type="Proteomes" id="UP000886758">
    <property type="component" value="Unassembled WGS sequence"/>
</dbReference>
<evidence type="ECO:0000259" key="6">
    <source>
        <dbReference type="Pfam" id="PF01095"/>
    </source>
</evidence>
<dbReference type="InterPro" id="IPR012334">
    <property type="entry name" value="Pectin_lyas_fold"/>
</dbReference>
<dbReference type="GO" id="GO:0009279">
    <property type="term" value="C:cell outer membrane"/>
    <property type="evidence" value="ECO:0007669"/>
    <property type="project" value="TreeGrafter"/>
</dbReference>
<comment type="catalytic activity">
    <reaction evidence="5">
        <text>[(1-&gt;4)-alpha-D-galacturonosyl methyl ester](n) + n H2O = [(1-&gt;4)-alpha-D-galacturonosyl](n) + n methanol + n H(+)</text>
        <dbReference type="Rhea" id="RHEA:22380"/>
        <dbReference type="Rhea" id="RHEA-COMP:14570"/>
        <dbReference type="Rhea" id="RHEA-COMP:14573"/>
        <dbReference type="ChEBI" id="CHEBI:15377"/>
        <dbReference type="ChEBI" id="CHEBI:15378"/>
        <dbReference type="ChEBI" id="CHEBI:17790"/>
        <dbReference type="ChEBI" id="CHEBI:140522"/>
        <dbReference type="ChEBI" id="CHEBI:140523"/>
        <dbReference type="EC" id="3.1.1.11"/>
    </reaction>
</comment>
<evidence type="ECO:0000256" key="3">
    <source>
        <dbReference type="ARBA" id="ARBA00023085"/>
    </source>
</evidence>
<protein>
    <recommendedName>
        <fullName evidence="5">Pectinesterase</fullName>
        <ecNumber evidence="5">3.1.1.11</ecNumber>
    </recommendedName>
</protein>
<dbReference type="PANTHER" id="PTHR31321:SF57">
    <property type="entry name" value="PECTINESTERASE 53-RELATED"/>
    <property type="match status" value="1"/>
</dbReference>
<dbReference type="InterPro" id="IPR000070">
    <property type="entry name" value="Pectinesterase_cat"/>
</dbReference>
<keyword evidence="2 5" id="KW-0378">Hydrolase</keyword>
<evidence type="ECO:0000256" key="2">
    <source>
        <dbReference type="ARBA" id="ARBA00022801"/>
    </source>
</evidence>
<evidence type="ECO:0000256" key="1">
    <source>
        <dbReference type="ARBA" id="ARBA00008891"/>
    </source>
</evidence>
<evidence type="ECO:0000256" key="4">
    <source>
        <dbReference type="PROSITE-ProRule" id="PRU10040"/>
    </source>
</evidence>
<dbReference type="Pfam" id="PF01095">
    <property type="entry name" value="Pectinesterase"/>
    <property type="match status" value="1"/>
</dbReference>
<reference evidence="7" key="1">
    <citation type="submission" date="2020-10" db="EMBL/GenBank/DDBJ databases">
        <authorList>
            <person name="Gilroy R."/>
        </authorList>
    </citation>
    <scope>NUCLEOTIDE SEQUENCE</scope>
    <source>
        <strain evidence="7">ChiW17-6978</strain>
    </source>
</reference>
<dbReference type="InterPro" id="IPR033131">
    <property type="entry name" value="Pectinesterase_Asp_AS"/>
</dbReference>
<proteinExistence type="inferred from homology"/>
<evidence type="ECO:0000256" key="5">
    <source>
        <dbReference type="RuleBase" id="RU000589"/>
    </source>
</evidence>
<gene>
    <name evidence="7" type="ORF">IAD46_05850</name>
</gene>
<dbReference type="EC" id="3.1.1.11" evidence="5"/>
<evidence type="ECO:0000313" key="8">
    <source>
        <dbReference type="Proteomes" id="UP000886758"/>
    </source>
</evidence>
<sequence length="273" mass="30907">MIWDLEKEKKSLKDVLDQVQEGDLILLADQTYVEKVAVKTKNITMIGKPNTKICFHASHGTLVPKEEGGDGKKVYGTTGSATFTVCKEASGFKAFQITFQNDFVRNGRKNGQAVAFKSETSDVLLQNCRFLGYQDTLYMDGGIRNHIENCYIEGDIDFIFGSADCLFDSCFIVAKTNEAKELYFTAPNTLKTNSSGFVFQNCVFETTEQTVYLGRPWYPSNAVDQTYPKIAFYNCRLKKTILPYLKKMHEQDPTEYSFRLENCTFVGGTDEEK</sequence>
<dbReference type="InterPro" id="IPR011050">
    <property type="entry name" value="Pectin_lyase_fold/virulence"/>
</dbReference>
<comment type="caution">
    <text evidence="7">The sequence shown here is derived from an EMBL/GenBank/DDBJ whole genome shotgun (WGS) entry which is preliminary data.</text>
</comment>
<reference evidence="7" key="2">
    <citation type="journal article" date="2021" name="PeerJ">
        <title>Extensive microbial diversity within the chicken gut microbiome revealed by metagenomics and culture.</title>
        <authorList>
            <person name="Gilroy R."/>
            <person name="Ravi A."/>
            <person name="Getino M."/>
            <person name="Pursley I."/>
            <person name="Horton D.L."/>
            <person name="Alikhan N.F."/>
            <person name="Baker D."/>
            <person name="Gharbi K."/>
            <person name="Hall N."/>
            <person name="Watson M."/>
            <person name="Adriaenssens E.M."/>
            <person name="Foster-Nyarko E."/>
            <person name="Jarju S."/>
            <person name="Secka A."/>
            <person name="Antonio M."/>
            <person name="Oren A."/>
            <person name="Chaudhuri R.R."/>
            <person name="La Ragione R."/>
            <person name="Hildebrand F."/>
            <person name="Pallen M.J."/>
        </authorList>
    </citation>
    <scope>NUCLEOTIDE SEQUENCE</scope>
    <source>
        <strain evidence="7">ChiW17-6978</strain>
    </source>
</reference>
<comment type="pathway">
    <text evidence="5">Glycan metabolism; pectin degradation; 2-dehydro-3-deoxy-D-gluconate from pectin: step 1/5.</text>
</comment>
<organism evidence="7 8">
    <name type="scientific">Candidatus Pelethenecus faecipullorum</name>
    <dbReference type="NCBI Taxonomy" id="2840900"/>
    <lineage>
        <taxon>Bacteria</taxon>
        <taxon>Bacillati</taxon>
        <taxon>Mycoplasmatota</taxon>
        <taxon>Mollicutes</taxon>
        <taxon>Candidatus Pelethenecus</taxon>
    </lineage>
</organism>
<keyword evidence="3 5" id="KW-0063">Aspartyl esterase</keyword>
<dbReference type="GO" id="GO:0030599">
    <property type="term" value="F:pectinesterase activity"/>
    <property type="evidence" value="ECO:0007669"/>
    <property type="project" value="UniProtKB-UniRule"/>
</dbReference>
<dbReference type="PROSITE" id="PS00503">
    <property type="entry name" value="PECTINESTERASE_2"/>
    <property type="match status" value="1"/>
</dbReference>
<dbReference type="AlphaFoldDB" id="A0A9D1GS25"/>
<feature type="domain" description="Pectinesterase catalytic" evidence="6">
    <location>
        <begin position="11"/>
        <end position="218"/>
    </location>
</feature>
<comment type="similarity">
    <text evidence="1">Belongs to the pectinesterase family.</text>
</comment>
<dbReference type="GO" id="GO:0042545">
    <property type="term" value="P:cell wall modification"/>
    <property type="evidence" value="ECO:0007669"/>
    <property type="project" value="UniProtKB-UniRule"/>
</dbReference>
<feature type="active site" evidence="4">
    <location>
        <position position="157"/>
    </location>
</feature>
<dbReference type="EMBL" id="DVLF01000181">
    <property type="protein sequence ID" value="HIT50535.1"/>
    <property type="molecule type" value="Genomic_DNA"/>
</dbReference>